<gene>
    <name evidence="3" type="primary">gumG</name>
    <name evidence="3" type="ORF">GCM10007935_12840</name>
</gene>
<comment type="caution">
    <text evidence="3">The sequence shown here is derived from an EMBL/GenBank/DDBJ whole genome shotgun (WGS) entry which is preliminary data.</text>
</comment>
<proteinExistence type="predicted"/>
<keyword evidence="4" id="KW-1185">Reference proteome</keyword>
<dbReference type="PANTHER" id="PTHR37312">
    <property type="entry name" value="MEMBRANE-BOUND ACYLTRANSFERASE YKRP-RELATED"/>
    <property type="match status" value="1"/>
</dbReference>
<dbReference type="InterPro" id="IPR052734">
    <property type="entry name" value="Nod_factor_acetyltransferase"/>
</dbReference>
<keyword evidence="1" id="KW-0812">Transmembrane</keyword>
<feature type="domain" description="Acyltransferase 3" evidence="2">
    <location>
        <begin position="9"/>
        <end position="325"/>
    </location>
</feature>
<dbReference type="Pfam" id="PF01757">
    <property type="entry name" value="Acyl_transf_3"/>
    <property type="match status" value="1"/>
</dbReference>
<sequence length="354" mass="38870">MSAAAARETWIDALKGWGMLLIVIGHVWSLSDVPVWYMWMFSFHVPLFFFASGLTLKPDTLPLGSFLRRRVGTVLVPYLFYALVGYGFYLAGYFAAAAAGKTVAQFAYGLWWPLFGVFYGSVGDGLLVNSPLWFLPALFLAQGVVYALHRLGWTWWARYAALLVLFAITAIIEERIKLPMSLLPAMGAAVFVQIGLDFRRWRAWPHWSRATHWGWLAGLLALSLLSPLNGAVGLAGPTVNQPVLFLLFALIGIGFSVQLARLLDAALPWLAVLGRHSMGILVTHMLAIKGVKVLLSLATGISLDTMEHSNAWSLAVLAIAAVLMIPAIWVIERWLPWTLGNRRPAAAGAVTGSR</sequence>
<evidence type="ECO:0000259" key="2">
    <source>
        <dbReference type="Pfam" id="PF01757"/>
    </source>
</evidence>
<feature type="transmembrane region" description="Helical" evidence="1">
    <location>
        <begin position="75"/>
        <end position="96"/>
    </location>
</feature>
<feature type="transmembrane region" description="Helical" evidence="1">
    <location>
        <begin position="155"/>
        <end position="172"/>
    </location>
</feature>
<dbReference type="InterPro" id="IPR002656">
    <property type="entry name" value="Acyl_transf_3_dom"/>
</dbReference>
<feature type="transmembrane region" description="Helical" evidence="1">
    <location>
        <begin position="216"/>
        <end position="236"/>
    </location>
</feature>
<feature type="transmembrane region" description="Helical" evidence="1">
    <location>
        <begin position="12"/>
        <end position="30"/>
    </location>
</feature>
<feature type="transmembrane region" description="Helical" evidence="1">
    <location>
        <begin position="132"/>
        <end position="149"/>
    </location>
</feature>
<name>A0ABQ6C127_9BURK</name>
<feature type="transmembrane region" description="Helical" evidence="1">
    <location>
        <begin position="36"/>
        <end position="54"/>
    </location>
</feature>
<keyword evidence="1" id="KW-0472">Membrane</keyword>
<evidence type="ECO:0000313" key="4">
    <source>
        <dbReference type="Proteomes" id="UP001156903"/>
    </source>
</evidence>
<keyword evidence="1" id="KW-1133">Transmembrane helix</keyword>
<feature type="transmembrane region" description="Helical" evidence="1">
    <location>
        <begin position="311"/>
        <end position="331"/>
    </location>
</feature>
<evidence type="ECO:0000313" key="3">
    <source>
        <dbReference type="EMBL" id="GLS13854.1"/>
    </source>
</evidence>
<dbReference type="Proteomes" id="UP001156903">
    <property type="component" value="Unassembled WGS sequence"/>
</dbReference>
<evidence type="ECO:0000256" key="1">
    <source>
        <dbReference type="SAM" id="Phobius"/>
    </source>
</evidence>
<accession>A0ABQ6C127</accession>
<dbReference type="PANTHER" id="PTHR37312:SF1">
    <property type="entry name" value="MEMBRANE-BOUND ACYLTRANSFERASE YKRP-RELATED"/>
    <property type="match status" value="1"/>
</dbReference>
<feature type="transmembrane region" description="Helical" evidence="1">
    <location>
        <begin position="243"/>
        <end position="260"/>
    </location>
</feature>
<protein>
    <submittedName>
        <fullName evidence="3">GumG protein</fullName>
    </submittedName>
</protein>
<reference evidence="4" key="1">
    <citation type="journal article" date="2019" name="Int. J. Syst. Evol. Microbiol.">
        <title>The Global Catalogue of Microorganisms (GCM) 10K type strain sequencing project: providing services to taxonomists for standard genome sequencing and annotation.</title>
        <authorList>
            <consortium name="The Broad Institute Genomics Platform"/>
            <consortium name="The Broad Institute Genome Sequencing Center for Infectious Disease"/>
            <person name="Wu L."/>
            <person name="Ma J."/>
        </authorList>
    </citation>
    <scope>NUCLEOTIDE SEQUENCE [LARGE SCALE GENOMIC DNA]</scope>
    <source>
        <strain evidence="4">NBRC 109341</strain>
    </source>
</reference>
<feature type="transmembrane region" description="Helical" evidence="1">
    <location>
        <begin position="280"/>
        <end position="299"/>
    </location>
</feature>
<dbReference type="RefSeq" id="WP_284307149.1">
    <property type="nucleotide sequence ID" value="NZ_BSPB01000007.1"/>
</dbReference>
<organism evidence="3 4">
    <name type="scientific">Hydrogenophaga electricum</name>
    <dbReference type="NCBI Taxonomy" id="1230953"/>
    <lineage>
        <taxon>Bacteria</taxon>
        <taxon>Pseudomonadati</taxon>
        <taxon>Pseudomonadota</taxon>
        <taxon>Betaproteobacteria</taxon>
        <taxon>Burkholderiales</taxon>
        <taxon>Comamonadaceae</taxon>
        <taxon>Hydrogenophaga</taxon>
    </lineage>
</organism>
<dbReference type="EMBL" id="BSPB01000007">
    <property type="protein sequence ID" value="GLS13854.1"/>
    <property type="molecule type" value="Genomic_DNA"/>
</dbReference>